<feature type="domain" description="HEPN" evidence="1">
    <location>
        <begin position="350"/>
        <end position="470"/>
    </location>
</feature>
<evidence type="ECO:0000313" key="2">
    <source>
        <dbReference type="EMBL" id="RFZ81024.1"/>
    </source>
</evidence>
<proteinExistence type="predicted"/>
<dbReference type="SMART" id="SM00748">
    <property type="entry name" value="HEPN"/>
    <property type="match status" value="1"/>
</dbReference>
<dbReference type="PROSITE" id="PS50910">
    <property type="entry name" value="HEPN"/>
    <property type="match status" value="1"/>
</dbReference>
<gene>
    <name evidence="2" type="ORF">DYU05_20605</name>
</gene>
<dbReference type="EMBL" id="QWDE01000008">
    <property type="protein sequence ID" value="RFZ81024.1"/>
    <property type="molecule type" value="Genomic_DNA"/>
</dbReference>
<name>A0A3E2NJ42_9SPHI</name>
<accession>A0A3E2NJ42</accession>
<dbReference type="SUPFAM" id="SSF81593">
    <property type="entry name" value="Nucleotidyltransferase substrate binding subunit/domain"/>
    <property type="match status" value="1"/>
</dbReference>
<evidence type="ECO:0000259" key="1">
    <source>
        <dbReference type="PROSITE" id="PS50910"/>
    </source>
</evidence>
<dbReference type="Gene3D" id="1.20.120.330">
    <property type="entry name" value="Nucleotidyltransferases domain 2"/>
    <property type="match status" value="1"/>
</dbReference>
<evidence type="ECO:0000313" key="3">
    <source>
        <dbReference type="Proteomes" id="UP000260823"/>
    </source>
</evidence>
<dbReference type="AlphaFoldDB" id="A0A3E2NJ42"/>
<keyword evidence="3" id="KW-1185">Reference proteome</keyword>
<dbReference type="RefSeq" id="WP_117385063.1">
    <property type="nucleotide sequence ID" value="NZ_QWDE01000008.1"/>
</dbReference>
<dbReference type="OrthoDB" id="781694at2"/>
<dbReference type="Pfam" id="PF05168">
    <property type="entry name" value="HEPN"/>
    <property type="match status" value="1"/>
</dbReference>
<protein>
    <submittedName>
        <fullName evidence="2">HEPN domain-containing protein</fullName>
    </submittedName>
</protein>
<reference evidence="2 3" key="1">
    <citation type="submission" date="2018-08" db="EMBL/GenBank/DDBJ databases">
        <title>Mucilaginibacter terrae sp. nov., isolated from manganese diggings.</title>
        <authorList>
            <person name="Huang Y."/>
            <person name="Zhou Z."/>
        </authorList>
    </citation>
    <scope>NUCLEOTIDE SEQUENCE [LARGE SCALE GENOMIC DNA]</scope>
    <source>
        <strain evidence="2 3">ZH6</strain>
    </source>
</reference>
<dbReference type="Proteomes" id="UP000260823">
    <property type="component" value="Unassembled WGS sequence"/>
</dbReference>
<dbReference type="InterPro" id="IPR007842">
    <property type="entry name" value="HEPN_dom"/>
</dbReference>
<sequence>MNNAPYAPWEHYPKTLRHYEVENPMSVVVDFFSADSVKGHGKRLKEWRYYVVNDEHYDEKRHGPGTLLFIYDLNLRILEAMYLLLVSYKNFSYQRKQLTEEQLEEEKEQWEYYPKNLSLKEQLEPYKAVKKVFKKIKPQEYRDQLHEWSHVALYNNTDVESLYAGEVITVYENLIKLYSAAWLISQREGGRPQLKRSKFESSLTETSTKPIVLRSISPEPTAAEKLALEEIKNLILKCCPQIQMIIHLGTHPKPFTFYLLILISDDEKTPEHEVSNKIEDNCQYLAHVHAIVHKVNSAKEALNIGRRFWSTVMKKGFVLYQFPELILPAHSEVTNEILLERAKFNWERWGKQGGEFLKGAELYRADNKFRLAAFLLHQSVESVLKAIIQAVIGYRVQMHNLSRLLRLTLLFTDELKDVFELDTTEGAQLYQLLQNSYSQSRYSSSFDPDGDSLRILSKQVTKFNKVAERIYKQYIEDINC</sequence>
<organism evidence="2 3">
    <name type="scientific">Mucilaginibacter terrenus</name>
    <dbReference type="NCBI Taxonomy" id="2482727"/>
    <lineage>
        <taxon>Bacteria</taxon>
        <taxon>Pseudomonadati</taxon>
        <taxon>Bacteroidota</taxon>
        <taxon>Sphingobacteriia</taxon>
        <taxon>Sphingobacteriales</taxon>
        <taxon>Sphingobacteriaceae</taxon>
        <taxon>Mucilaginibacter</taxon>
    </lineage>
</organism>
<comment type="caution">
    <text evidence="2">The sequence shown here is derived from an EMBL/GenBank/DDBJ whole genome shotgun (WGS) entry which is preliminary data.</text>
</comment>